<dbReference type="InterPro" id="IPR017441">
    <property type="entry name" value="Protein_kinase_ATP_BS"/>
</dbReference>
<keyword evidence="4 5" id="KW-0067">ATP-binding</keyword>
<accession>A0ABP1FQK5</accession>
<evidence type="ECO:0000256" key="7">
    <source>
        <dbReference type="SAM" id="Phobius"/>
    </source>
</evidence>
<organism evidence="10 11">
    <name type="scientific">Coccomyxa viridis</name>
    <dbReference type="NCBI Taxonomy" id="1274662"/>
    <lineage>
        <taxon>Eukaryota</taxon>
        <taxon>Viridiplantae</taxon>
        <taxon>Chlorophyta</taxon>
        <taxon>core chlorophytes</taxon>
        <taxon>Trebouxiophyceae</taxon>
        <taxon>Trebouxiophyceae incertae sedis</taxon>
        <taxon>Coccomyxaceae</taxon>
        <taxon>Coccomyxa</taxon>
    </lineage>
</organism>
<evidence type="ECO:0000313" key="11">
    <source>
        <dbReference type="Proteomes" id="UP001497392"/>
    </source>
</evidence>
<evidence type="ECO:0000256" key="6">
    <source>
        <dbReference type="SAM" id="MobiDB-lite"/>
    </source>
</evidence>
<keyword evidence="8" id="KW-0732">Signal</keyword>
<dbReference type="Gene3D" id="1.10.510.10">
    <property type="entry name" value="Transferase(Phosphotransferase) domain 1"/>
    <property type="match status" value="1"/>
</dbReference>
<keyword evidence="7" id="KW-1133">Transmembrane helix</keyword>
<dbReference type="InterPro" id="IPR008271">
    <property type="entry name" value="Ser/Thr_kinase_AS"/>
</dbReference>
<dbReference type="InterPro" id="IPR051681">
    <property type="entry name" value="Ser/Thr_Kinases-Pseudokinases"/>
</dbReference>
<dbReference type="PROSITE" id="PS00107">
    <property type="entry name" value="PROTEIN_KINASE_ATP"/>
    <property type="match status" value="1"/>
</dbReference>
<keyword evidence="7" id="KW-0812">Transmembrane</keyword>
<keyword evidence="1" id="KW-0808">Transferase</keyword>
<dbReference type="InterPro" id="IPR000719">
    <property type="entry name" value="Prot_kinase_dom"/>
</dbReference>
<dbReference type="PANTHER" id="PTHR44329">
    <property type="entry name" value="SERINE/THREONINE-PROTEIN KINASE TNNI3K-RELATED"/>
    <property type="match status" value="1"/>
</dbReference>
<evidence type="ECO:0000256" key="8">
    <source>
        <dbReference type="SAM" id="SignalP"/>
    </source>
</evidence>
<reference evidence="10 11" key="1">
    <citation type="submission" date="2024-06" db="EMBL/GenBank/DDBJ databases">
        <authorList>
            <person name="Kraege A."/>
            <person name="Thomma B."/>
        </authorList>
    </citation>
    <scope>NUCLEOTIDE SEQUENCE [LARGE SCALE GENOMIC DNA]</scope>
</reference>
<feature type="domain" description="Protein kinase" evidence="9">
    <location>
        <begin position="532"/>
        <end position="771"/>
    </location>
</feature>
<evidence type="ECO:0000256" key="5">
    <source>
        <dbReference type="PROSITE-ProRule" id="PRU10141"/>
    </source>
</evidence>
<keyword evidence="11" id="KW-1185">Reference proteome</keyword>
<dbReference type="SMART" id="SM00220">
    <property type="entry name" value="S_TKc"/>
    <property type="match status" value="1"/>
</dbReference>
<evidence type="ECO:0000256" key="4">
    <source>
        <dbReference type="ARBA" id="ARBA00022840"/>
    </source>
</evidence>
<feature type="compositionally biased region" description="Polar residues" evidence="6">
    <location>
        <begin position="857"/>
        <end position="874"/>
    </location>
</feature>
<evidence type="ECO:0000256" key="1">
    <source>
        <dbReference type="ARBA" id="ARBA00022679"/>
    </source>
</evidence>
<feature type="compositionally biased region" description="Polar residues" evidence="6">
    <location>
        <begin position="813"/>
        <end position="834"/>
    </location>
</feature>
<dbReference type="InterPro" id="IPR011009">
    <property type="entry name" value="Kinase-like_dom_sf"/>
</dbReference>
<dbReference type="Proteomes" id="UP001497392">
    <property type="component" value="Unassembled WGS sequence"/>
</dbReference>
<keyword evidence="7" id="KW-0472">Membrane</keyword>
<dbReference type="PANTHER" id="PTHR44329:SF298">
    <property type="entry name" value="MIXED LINEAGE KINASE DOMAIN-LIKE PROTEIN"/>
    <property type="match status" value="1"/>
</dbReference>
<name>A0ABP1FQK5_9CHLO</name>
<evidence type="ECO:0000256" key="3">
    <source>
        <dbReference type="ARBA" id="ARBA00022777"/>
    </source>
</evidence>
<comment type="caution">
    <text evidence="10">The sequence shown here is derived from an EMBL/GenBank/DDBJ whole genome shotgun (WGS) entry which is preliminary data.</text>
</comment>
<dbReference type="EMBL" id="CAXHTA020000005">
    <property type="protein sequence ID" value="CAL5221696.1"/>
    <property type="molecule type" value="Genomic_DNA"/>
</dbReference>
<feature type="region of interest" description="Disordered" evidence="6">
    <location>
        <begin position="453"/>
        <end position="500"/>
    </location>
</feature>
<sequence>MALTGPSRVAQILVCVAALLQLASGAGLRRGGLSRRSRALLQAHDAAYQRWVPAQGPHTGCECLPQWTYTSSKGQKYTINGTCANPGNDWNTDWCYVNPMTCQHKPFLANNGQVSQAWDSCMGPGMNTTIDSEKTLDYCSCQQNYNWTTANGTTFHSQGGCIQDNSNIPPWCLVVEKSCSQPPPKKPDGRSWDICRGVQYDIDQAAAAQPTGPPPPRPQTPTGCSCLPQWNFTNTATNETQVFNGTCASPGSKSAGPWCYVEPNTCKHQPLKDQTGQSYDNCATNTSTHTLDTSKTVNYCNCLPSYNYTQDGNTFIVNNGSCIRTNASELPWCFVIEDTCITPVLHRNGLGRNDSAWDTCLTTNEELAAVPPKQAESSSSSSHGVAAGVNVKALEIGVPIGFVIFVLLHIPLCYWFIGMLKKRRAKKAKAAKGEDEVRPWGTDVLQAYMDKQLGKEPKDDEQGGGGKIIAGMPMGAGPSGSTGSHGGSETEGLISGRKTSRQYSGASSLPEVVPSSSWEIKPEDITIAKHSDGSDWEIGSGGFGKVYRAEWRHIQSVAVKQLKQHDARNDLRFLREIAILKECRSGHIVQFLGACVAPGSTMLVCELMEGGSVHDRLKTGQLVWGEGGKEIALDVARGLSYLHSQRIAHLDIKSGNVLLTREGKAKIADVGLAQMVQTTHISNLHGMGTFAYAAPELLTGGKCNEVADIFSFGVLLWELVTGENPRRGKLRDLRVGEECTEEVRDLIDVCMRTNVNERPSAMDIVQKLQALPPQPSTRVKREGSTGSFKSPLDQAHASSDRSSDLTSSNNSSEQPSNFKFYQSNASGWSDSVGNSAPLPHIKEQHESSPFHQAPSDIGTQGDTEQMVSSGQSSEGGPKNPATAALEAAKAVNAGEPVAAPKAPQA</sequence>
<gene>
    <name evidence="10" type="primary">g3932</name>
    <name evidence="10" type="ORF">VP750_LOCUS3355</name>
</gene>
<feature type="chain" id="PRO_5047044885" evidence="8">
    <location>
        <begin position="26"/>
        <end position="905"/>
    </location>
</feature>
<feature type="binding site" evidence="5">
    <location>
        <position position="560"/>
    </location>
    <ligand>
        <name>ATP</name>
        <dbReference type="ChEBI" id="CHEBI:30616"/>
    </ligand>
</feature>
<dbReference type="PROSITE" id="PS50011">
    <property type="entry name" value="PROTEIN_KINASE_DOM"/>
    <property type="match status" value="1"/>
</dbReference>
<feature type="compositionally biased region" description="Gly residues" evidence="6">
    <location>
        <begin position="477"/>
        <end position="486"/>
    </location>
</feature>
<evidence type="ECO:0000259" key="9">
    <source>
        <dbReference type="PROSITE" id="PS50011"/>
    </source>
</evidence>
<dbReference type="SUPFAM" id="SSF56112">
    <property type="entry name" value="Protein kinase-like (PK-like)"/>
    <property type="match status" value="1"/>
</dbReference>
<keyword evidence="2 5" id="KW-0547">Nucleotide-binding</keyword>
<feature type="region of interest" description="Disordered" evidence="6">
    <location>
        <begin position="768"/>
        <end position="889"/>
    </location>
</feature>
<protein>
    <submittedName>
        <fullName evidence="10">G3932 protein</fullName>
    </submittedName>
</protein>
<feature type="transmembrane region" description="Helical" evidence="7">
    <location>
        <begin position="396"/>
        <end position="417"/>
    </location>
</feature>
<proteinExistence type="predicted"/>
<keyword evidence="3" id="KW-0418">Kinase</keyword>
<feature type="signal peptide" evidence="8">
    <location>
        <begin position="1"/>
        <end position="25"/>
    </location>
</feature>
<evidence type="ECO:0000256" key="2">
    <source>
        <dbReference type="ARBA" id="ARBA00022741"/>
    </source>
</evidence>
<dbReference type="Pfam" id="PF00069">
    <property type="entry name" value="Pkinase"/>
    <property type="match status" value="1"/>
</dbReference>
<evidence type="ECO:0000313" key="10">
    <source>
        <dbReference type="EMBL" id="CAL5221696.1"/>
    </source>
</evidence>
<dbReference type="PROSITE" id="PS00108">
    <property type="entry name" value="PROTEIN_KINASE_ST"/>
    <property type="match status" value="1"/>
</dbReference>